<dbReference type="Gene3D" id="2.40.30.170">
    <property type="match status" value="1"/>
</dbReference>
<sequence>MIKFRLPLIVLAFVALAISIATFAQADNGDAALSATPTPVPTQRIKIQDSLTLPSSWPGTVTARRQSLLGFERGGLVANVYVDVGDTVSKGDKLASLNTTTLRADLAASKATSAQAKAARNIADATASRQQVLAKNGHISSQRLEEILANLAGSEAAFNAATAQAKAIEARLSLSHILAPYDGTITQRRLDEGAIAGPGTPVLELVESGQLEIKVGLPVAKALALQEGEQVTVSLSTGQVQAKMRRTTNVINPATQTVEVVFDLVDGGAIAVSGQTARVRLSDQLQQRGFLVPLSALREGRRGLWSLYELVKAKSGAGYILSPVPVEILHADESFAYVRGPIIDGAMIVRSASQTTALGMRVVPGDE</sequence>
<dbReference type="SUPFAM" id="SSF111369">
    <property type="entry name" value="HlyD-like secretion proteins"/>
    <property type="match status" value="1"/>
</dbReference>
<dbReference type="EMBL" id="UOEE01000134">
    <property type="protein sequence ID" value="VAV91915.1"/>
    <property type="molecule type" value="Genomic_DNA"/>
</dbReference>
<dbReference type="PANTHER" id="PTHR30469:SF11">
    <property type="entry name" value="BLL4320 PROTEIN"/>
    <property type="match status" value="1"/>
</dbReference>
<name>A0A3B0S9Z1_9ZZZZ</name>
<protein>
    <submittedName>
        <fullName evidence="1">Uncharacterized protein</fullName>
    </submittedName>
</protein>
<dbReference type="Gene3D" id="2.40.50.100">
    <property type="match status" value="1"/>
</dbReference>
<organism evidence="1">
    <name type="scientific">hydrothermal vent metagenome</name>
    <dbReference type="NCBI Taxonomy" id="652676"/>
    <lineage>
        <taxon>unclassified sequences</taxon>
        <taxon>metagenomes</taxon>
        <taxon>ecological metagenomes</taxon>
    </lineage>
</organism>
<accession>A0A3B0S9Z1</accession>
<dbReference type="AlphaFoldDB" id="A0A3B0S9Z1"/>
<dbReference type="InterPro" id="IPR006143">
    <property type="entry name" value="RND_pump_MFP"/>
</dbReference>
<evidence type="ECO:0000313" key="1">
    <source>
        <dbReference type="EMBL" id="VAV91915.1"/>
    </source>
</evidence>
<proteinExistence type="predicted"/>
<dbReference type="GO" id="GO:1990281">
    <property type="term" value="C:efflux pump complex"/>
    <property type="evidence" value="ECO:0007669"/>
    <property type="project" value="TreeGrafter"/>
</dbReference>
<dbReference type="Gene3D" id="1.10.287.470">
    <property type="entry name" value="Helix hairpin bin"/>
    <property type="match status" value="1"/>
</dbReference>
<dbReference type="GO" id="GO:0015562">
    <property type="term" value="F:efflux transmembrane transporter activity"/>
    <property type="evidence" value="ECO:0007669"/>
    <property type="project" value="TreeGrafter"/>
</dbReference>
<dbReference type="NCBIfam" id="TIGR01730">
    <property type="entry name" value="RND_mfp"/>
    <property type="match status" value="1"/>
</dbReference>
<dbReference type="PANTHER" id="PTHR30469">
    <property type="entry name" value="MULTIDRUG RESISTANCE PROTEIN MDTA"/>
    <property type="match status" value="1"/>
</dbReference>
<gene>
    <name evidence="1" type="ORF">MNBD_ALPHA06-1253</name>
</gene>
<reference evidence="1" key="1">
    <citation type="submission" date="2018-06" db="EMBL/GenBank/DDBJ databases">
        <authorList>
            <person name="Zhirakovskaya E."/>
        </authorList>
    </citation>
    <scope>NUCLEOTIDE SEQUENCE</scope>
</reference>